<protein>
    <recommendedName>
        <fullName evidence="7">hAT-like transposase RNase-H fold domain-containing protein</fullName>
    </recommendedName>
</protein>
<dbReference type="GO" id="GO:0005634">
    <property type="term" value="C:nucleus"/>
    <property type="evidence" value="ECO:0007669"/>
    <property type="project" value="UniProtKB-SubCell"/>
</dbReference>
<dbReference type="PANTHER" id="PTHR46481:SF10">
    <property type="entry name" value="ZINC FINGER BED DOMAIN-CONTAINING PROTEIN 39"/>
    <property type="match status" value="1"/>
</dbReference>
<dbReference type="GO" id="GO:0008270">
    <property type="term" value="F:zinc ion binding"/>
    <property type="evidence" value="ECO:0007669"/>
    <property type="project" value="UniProtKB-KW"/>
</dbReference>
<evidence type="ECO:0000256" key="5">
    <source>
        <dbReference type="ARBA" id="ARBA00023125"/>
    </source>
</evidence>
<organism evidence="8 9">
    <name type="scientific">Gossypium anomalum</name>
    <dbReference type="NCBI Taxonomy" id="47600"/>
    <lineage>
        <taxon>Eukaryota</taxon>
        <taxon>Viridiplantae</taxon>
        <taxon>Streptophyta</taxon>
        <taxon>Embryophyta</taxon>
        <taxon>Tracheophyta</taxon>
        <taxon>Spermatophyta</taxon>
        <taxon>Magnoliopsida</taxon>
        <taxon>eudicotyledons</taxon>
        <taxon>Gunneridae</taxon>
        <taxon>Pentapetalae</taxon>
        <taxon>rosids</taxon>
        <taxon>malvids</taxon>
        <taxon>Malvales</taxon>
        <taxon>Malvaceae</taxon>
        <taxon>Malvoideae</taxon>
        <taxon>Gossypium</taxon>
    </lineage>
</organism>
<name>A0A8J5YQD6_9ROSI</name>
<keyword evidence="3" id="KW-0863">Zinc-finger</keyword>
<keyword evidence="2" id="KW-0479">Metal-binding</keyword>
<keyword evidence="4" id="KW-0862">Zinc</keyword>
<dbReference type="AlphaFoldDB" id="A0A8J5YQD6"/>
<accession>A0A8J5YQD6</accession>
<dbReference type="SUPFAM" id="SSF53098">
    <property type="entry name" value="Ribonuclease H-like"/>
    <property type="match status" value="1"/>
</dbReference>
<dbReference type="InterPro" id="IPR025525">
    <property type="entry name" value="hAT-like_transposase_RNase-H"/>
</dbReference>
<evidence type="ECO:0000256" key="4">
    <source>
        <dbReference type="ARBA" id="ARBA00022833"/>
    </source>
</evidence>
<dbReference type="InterPro" id="IPR052035">
    <property type="entry name" value="ZnF_BED_domain_contain"/>
</dbReference>
<proteinExistence type="predicted"/>
<dbReference type="PANTHER" id="PTHR46481">
    <property type="entry name" value="ZINC FINGER BED DOMAIN-CONTAINING PROTEIN 4"/>
    <property type="match status" value="1"/>
</dbReference>
<gene>
    <name evidence="8" type="ORF">CXB51_021995</name>
</gene>
<reference evidence="8 9" key="1">
    <citation type="journal article" date="2021" name="bioRxiv">
        <title>The Gossypium anomalum genome as a resource for cotton improvement and evolutionary analysis of hybrid incompatibility.</title>
        <authorList>
            <person name="Grover C.E."/>
            <person name="Yuan D."/>
            <person name="Arick M.A."/>
            <person name="Miller E.R."/>
            <person name="Hu G."/>
            <person name="Peterson D.G."/>
            <person name="Wendel J.F."/>
            <person name="Udall J.A."/>
        </authorList>
    </citation>
    <scope>NUCLEOTIDE SEQUENCE [LARGE SCALE GENOMIC DNA]</scope>
    <source>
        <strain evidence="8">JFW-Udall</strain>
        <tissue evidence="8">Leaf</tissue>
    </source>
</reference>
<dbReference type="EMBL" id="JAHUZN010000009">
    <property type="protein sequence ID" value="KAG8482956.1"/>
    <property type="molecule type" value="Genomic_DNA"/>
</dbReference>
<keyword evidence="9" id="KW-1185">Reference proteome</keyword>
<feature type="domain" description="hAT-like transposase RNase-H fold" evidence="7">
    <location>
        <begin position="173"/>
        <end position="246"/>
    </location>
</feature>
<comment type="caution">
    <text evidence="8">The sequence shown here is derived from an EMBL/GenBank/DDBJ whole genome shotgun (WGS) entry which is preliminary data.</text>
</comment>
<dbReference type="Proteomes" id="UP000701853">
    <property type="component" value="Chromosome 9"/>
</dbReference>
<comment type="subcellular location">
    <subcellularLocation>
        <location evidence="1">Nucleus</location>
    </subcellularLocation>
</comment>
<dbReference type="OrthoDB" id="998233at2759"/>
<sequence>MLSKFMWPKKIKLKAILKDVDKIYLTTDLWHSKPQRIEYMILMTYFIQKRVLSFVHIPPPRKGKDIENCIFRCLKEWDIENKVFMVAMNNATARDVCIQTMNDTFSLTKRTRRNSTYDMLASAIKFKEVFSRLVLEDHDYAYYASVDDWFKIEKLLEILKVFYDTTNIISRLDYPTFNFLLTKANFIKVMLDTSFNSLNEFMKDMVKSMKKRFDKYWGECNLLMAIGVMLDPRLKMKVVDITFPEML</sequence>
<dbReference type="InterPro" id="IPR012337">
    <property type="entry name" value="RNaseH-like_sf"/>
</dbReference>
<dbReference type="GO" id="GO:0003677">
    <property type="term" value="F:DNA binding"/>
    <property type="evidence" value="ECO:0007669"/>
    <property type="project" value="UniProtKB-KW"/>
</dbReference>
<keyword evidence="6" id="KW-0539">Nucleus</keyword>
<evidence type="ECO:0000313" key="9">
    <source>
        <dbReference type="Proteomes" id="UP000701853"/>
    </source>
</evidence>
<evidence type="ECO:0000259" key="7">
    <source>
        <dbReference type="Pfam" id="PF14372"/>
    </source>
</evidence>
<evidence type="ECO:0000313" key="8">
    <source>
        <dbReference type="EMBL" id="KAG8482956.1"/>
    </source>
</evidence>
<keyword evidence="5" id="KW-0238">DNA-binding</keyword>
<dbReference type="Pfam" id="PF14372">
    <property type="entry name" value="hAT-like_RNase-H"/>
    <property type="match status" value="1"/>
</dbReference>
<evidence type="ECO:0000256" key="3">
    <source>
        <dbReference type="ARBA" id="ARBA00022771"/>
    </source>
</evidence>
<evidence type="ECO:0000256" key="1">
    <source>
        <dbReference type="ARBA" id="ARBA00004123"/>
    </source>
</evidence>
<evidence type="ECO:0000256" key="6">
    <source>
        <dbReference type="ARBA" id="ARBA00023242"/>
    </source>
</evidence>
<evidence type="ECO:0000256" key="2">
    <source>
        <dbReference type="ARBA" id="ARBA00022723"/>
    </source>
</evidence>